<dbReference type="PANTHER" id="PTHR14741">
    <property type="entry name" value="S-ADENOSYLMETHIONINE-DEPENDENT METHYLTRANSFERASE RELATED"/>
    <property type="match status" value="1"/>
</dbReference>
<evidence type="ECO:0000313" key="9">
    <source>
        <dbReference type="Proteomes" id="UP000192257"/>
    </source>
</evidence>
<gene>
    <name evidence="8" type="ORF">TM35_000162630</name>
</gene>
<dbReference type="Gene3D" id="3.40.50.150">
    <property type="entry name" value="Vaccinia Virus protein VP39"/>
    <property type="match status" value="1"/>
</dbReference>
<evidence type="ECO:0000256" key="4">
    <source>
        <dbReference type="ARBA" id="ARBA00048740"/>
    </source>
</evidence>
<comment type="catalytic activity">
    <reaction evidence="6">
        <text>a 5'-end (N(7)-methyl 5'-triphosphoguanosine)-ribonucleoside in snRNA + S-adenosyl-L-methionine = a 5'-end (N(2),N(7)-dimethyl 5'-triphosphoguanosine)-ribonucleoside in snRNA + S-adenosyl-L-homocysteine + H(+)</text>
        <dbReference type="Rhea" id="RHEA:78471"/>
        <dbReference type="Rhea" id="RHEA-COMP:19085"/>
        <dbReference type="Rhea" id="RHEA-COMP:19087"/>
        <dbReference type="ChEBI" id="CHEBI:15378"/>
        <dbReference type="ChEBI" id="CHEBI:57856"/>
        <dbReference type="ChEBI" id="CHEBI:59789"/>
        <dbReference type="ChEBI" id="CHEBI:156461"/>
        <dbReference type="ChEBI" id="CHEBI:172880"/>
    </reaction>
    <physiologicalReaction direction="left-to-right" evidence="6">
        <dbReference type="Rhea" id="RHEA:78472"/>
    </physiologicalReaction>
</comment>
<dbReference type="SUPFAM" id="SSF53335">
    <property type="entry name" value="S-adenosyl-L-methionine-dependent methyltransferases"/>
    <property type="match status" value="1"/>
</dbReference>
<evidence type="ECO:0000256" key="7">
    <source>
        <dbReference type="ARBA" id="ARBA00049790"/>
    </source>
</evidence>
<organism evidence="8 9">
    <name type="scientific">Trypanosoma theileri</name>
    <dbReference type="NCBI Taxonomy" id="67003"/>
    <lineage>
        <taxon>Eukaryota</taxon>
        <taxon>Discoba</taxon>
        <taxon>Euglenozoa</taxon>
        <taxon>Kinetoplastea</taxon>
        <taxon>Metakinetoplastina</taxon>
        <taxon>Trypanosomatida</taxon>
        <taxon>Trypanosomatidae</taxon>
        <taxon>Trypanosoma</taxon>
    </lineage>
</organism>
<dbReference type="AlphaFoldDB" id="A0A1X0NVB0"/>
<comment type="caution">
    <text evidence="8">The sequence shown here is derived from an EMBL/GenBank/DDBJ whole genome shotgun (WGS) entry which is preliminary data.</text>
</comment>
<comment type="similarity">
    <text evidence="2">Belongs to the methyltransferase superfamily. Trimethylguanosine synthase family.</text>
</comment>
<comment type="catalytic activity">
    <reaction evidence="3">
        <text>a 5'-end (N(2),N(7)-dimethyl 5'-triphosphoguanosine)-ribonucleoside in snoRNA + S-adenosyl-L-methionine = a 5'-end (N(2),N(2),N(7)-trimethyl 5'-triphosphoguanosine)-ribonucleoside in snoRNA + S-adenosyl-L-homocysteine + H(+)</text>
        <dbReference type="Rhea" id="RHEA:78507"/>
        <dbReference type="Rhea" id="RHEA-COMP:19088"/>
        <dbReference type="Rhea" id="RHEA-COMP:19090"/>
        <dbReference type="ChEBI" id="CHEBI:15378"/>
        <dbReference type="ChEBI" id="CHEBI:57856"/>
        <dbReference type="ChEBI" id="CHEBI:59789"/>
        <dbReference type="ChEBI" id="CHEBI:167623"/>
        <dbReference type="ChEBI" id="CHEBI:172880"/>
    </reaction>
    <physiologicalReaction direction="left-to-right" evidence="3">
        <dbReference type="Rhea" id="RHEA:78508"/>
    </physiologicalReaction>
</comment>
<evidence type="ECO:0000256" key="5">
    <source>
        <dbReference type="ARBA" id="ARBA00048763"/>
    </source>
</evidence>
<protein>
    <recommendedName>
        <fullName evidence="1">Trimethylguanosine synthase</fullName>
    </recommendedName>
    <alternativeName>
        <fullName evidence="7">Cap-specific guanine-N(2) methyltransferase</fullName>
    </alternativeName>
</protein>
<evidence type="ECO:0000256" key="2">
    <source>
        <dbReference type="ARBA" id="ARBA00025783"/>
    </source>
</evidence>
<dbReference type="RefSeq" id="XP_028882691.1">
    <property type="nucleotide sequence ID" value="XM_029026135.1"/>
</dbReference>
<dbReference type="InterPro" id="IPR019012">
    <property type="entry name" value="RNA_cap_Gua-N2-MeTrfase"/>
</dbReference>
<dbReference type="GO" id="GO:0005634">
    <property type="term" value="C:nucleus"/>
    <property type="evidence" value="ECO:0007669"/>
    <property type="project" value="TreeGrafter"/>
</dbReference>
<dbReference type="GO" id="GO:0071164">
    <property type="term" value="F:RNA cap trimethylguanosine synthase activity"/>
    <property type="evidence" value="ECO:0007669"/>
    <property type="project" value="TreeGrafter"/>
</dbReference>
<evidence type="ECO:0000313" key="8">
    <source>
        <dbReference type="EMBL" id="ORC88625.1"/>
    </source>
</evidence>
<dbReference type="PANTHER" id="PTHR14741:SF32">
    <property type="entry name" value="TRIMETHYLGUANOSINE SYNTHASE"/>
    <property type="match status" value="1"/>
</dbReference>
<dbReference type="VEuPathDB" id="TriTrypDB:TM35_000162630"/>
<evidence type="ECO:0000256" key="1">
    <source>
        <dbReference type="ARBA" id="ARBA00018517"/>
    </source>
</evidence>
<dbReference type="Proteomes" id="UP000192257">
    <property type="component" value="Unassembled WGS sequence"/>
</dbReference>
<reference evidence="8 9" key="1">
    <citation type="submission" date="2017-03" db="EMBL/GenBank/DDBJ databases">
        <title>An alternative strategy for trypanosome survival in the mammalian bloodstream revealed through genome and transcriptome analysis of the ubiquitous bovine parasite Trypanosoma (Megatrypanum) theileri.</title>
        <authorList>
            <person name="Kelly S."/>
            <person name="Ivens A."/>
            <person name="Mott A."/>
            <person name="O'Neill E."/>
            <person name="Emms D."/>
            <person name="Macleod O."/>
            <person name="Voorheis P."/>
            <person name="Matthews J."/>
            <person name="Matthews K."/>
            <person name="Carrington M."/>
        </authorList>
    </citation>
    <scope>NUCLEOTIDE SEQUENCE [LARGE SCALE GENOMIC DNA]</scope>
    <source>
        <strain evidence="8">Edinburgh</strain>
    </source>
</reference>
<evidence type="ECO:0000256" key="6">
    <source>
        <dbReference type="ARBA" id="ARBA00049075"/>
    </source>
</evidence>
<proteinExistence type="inferred from homology"/>
<evidence type="ECO:0000256" key="3">
    <source>
        <dbReference type="ARBA" id="ARBA00047418"/>
    </source>
</evidence>
<name>A0A1X0NVB0_9TRYP</name>
<keyword evidence="9" id="KW-1185">Reference proteome</keyword>
<dbReference type="EMBL" id="NBCO01000016">
    <property type="protein sequence ID" value="ORC88625.1"/>
    <property type="molecule type" value="Genomic_DNA"/>
</dbReference>
<dbReference type="InterPro" id="IPR029063">
    <property type="entry name" value="SAM-dependent_MTases_sf"/>
</dbReference>
<sequence length="250" mass="28356">MAKIGTSFSDDLTVEKYYGQRHRLWSRFDEGVWMTKRGWFEVTPENIARSSSKIHQTLKKRGSVLELFCGCGGDTVQLARVYDKVIAVDIDIDAIEAAKHNVAVYGVSDRVSFICSDIRSLKVEDFSVDAVHCSPPWGGEMYCAGPFFDIDKSLEETIGMKFSKLFEFILGFSKNITMFLPRNILLYSLIPCGFKGNFEVVRHYVNERCKALTVVWGDLVDCSSLKDPLVPQYILKDKVLPRLEKRARGS</sequence>
<dbReference type="OrthoDB" id="194443at2759"/>
<dbReference type="STRING" id="67003.A0A1X0NVB0"/>
<dbReference type="Pfam" id="PF09445">
    <property type="entry name" value="Methyltransf_15"/>
    <property type="match status" value="1"/>
</dbReference>
<dbReference type="GeneID" id="39985915"/>
<accession>A0A1X0NVB0</accession>
<comment type="catalytic activity">
    <reaction evidence="4">
        <text>a 5'-end (N(7)-methyl 5'-triphosphoguanosine)-ribonucleoside in snoRNA + S-adenosyl-L-methionine = a 5'-end (N(2),N(7)-dimethyl 5'-triphosphoguanosine)-ribonucleoside in snoRNA + S-adenosyl-L-homocysteine + H(+)</text>
        <dbReference type="Rhea" id="RHEA:78475"/>
        <dbReference type="Rhea" id="RHEA-COMP:19086"/>
        <dbReference type="Rhea" id="RHEA-COMP:19088"/>
        <dbReference type="ChEBI" id="CHEBI:15378"/>
        <dbReference type="ChEBI" id="CHEBI:57856"/>
        <dbReference type="ChEBI" id="CHEBI:59789"/>
        <dbReference type="ChEBI" id="CHEBI:156461"/>
        <dbReference type="ChEBI" id="CHEBI:172880"/>
    </reaction>
    <physiologicalReaction direction="left-to-right" evidence="4">
        <dbReference type="Rhea" id="RHEA:78476"/>
    </physiologicalReaction>
</comment>
<dbReference type="CDD" id="cd02440">
    <property type="entry name" value="AdoMet_MTases"/>
    <property type="match status" value="1"/>
</dbReference>
<comment type="catalytic activity">
    <reaction evidence="5">
        <text>a 5'-end (N(2),N(7)-dimethyl 5'-triphosphoguanosine)-ribonucleoside in snRNA + S-adenosyl-L-methionine = a 5'-end (N(2),N(2),N(7)-trimethyl 5'-triphosphoguanosine)-ribonucleoside in snRNA + S-adenosyl-L-homocysteine + H(+)</text>
        <dbReference type="Rhea" id="RHEA:78479"/>
        <dbReference type="Rhea" id="RHEA-COMP:19087"/>
        <dbReference type="Rhea" id="RHEA-COMP:19089"/>
        <dbReference type="ChEBI" id="CHEBI:15378"/>
        <dbReference type="ChEBI" id="CHEBI:57856"/>
        <dbReference type="ChEBI" id="CHEBI:59789"/>
        <dbReference type="ChEBI" id="CHEBI:167623"/>
        <dbReference type="ChEBI" id="CHEBI:172880"/>
    </reaction>
    <physiologicalReaction direction="left-to-right" evidence="5">
        <dbReference type="Rhea" id="RHEA:78480"/>
    </physiologicalReaction>
</comment>